<keyword evidence="1" id="KW-0472">Membrane</keyword>
<gene>
    <name evidence="2" type="ORF">A6770_23505</name>
</gene>
<dbReference type="EMBL" id="LXQD01000298">
    <property type="protein sequence ID" value="RCJ28435.1"/>
    <property type="molecule type" value="Genomic_DNA"/>
</dbReference>
<evidence type="ECO:0000313" key="2">
    <source>
        <dbReference type="EMBL" id="RCJ28435.1"/>
    </source>
</evidence>
<accession>A0A367QWC5</accession>
<keyword evidence="1" id="KW-1133">Transmembrane helix</keyword>
<proteinExistence type="predicted"/>
<sequence>MSIKIIMQKKLTADVKLHQITRSEVKQEQAQTNSSNVPDIVVSLTPVGLLVSWIIFFLILQKIRRVLDNKMVFTVKTLHQVPCKNCQFYANNNYLKCAVKPSIVLTEEAKNCSEYSAKKGEFSPKNLFK</sequence>
<organism evidence="2 3">
    <name type="scientific">Nostoc minutum NIES-26</name>
    <dbReference type="NCBI Taxonomy" id="1844469"/>
    <lineage>
        <taxon>Bacteria</taxon>
        <taxon>Bacillati</taxon>
        <taxon>Cyanobacteriota</taxon>
        <taxon>Cyanophyceae</taxon>
        <taxon>Nostocales</taxon>
        <taxon>Nostocaceae</taxon>
        <taxon>Nostoc</taxon>
    </lineage>
</organism>
<reference evidence="2" key="1">
    <citation type="submission" date="2016-04" db="EMBL/GenBank/DDBJ databases">
        <authorList>
            <person name="Tabuchi Yagui T.R."/>
        </authorList>
    </citation>
    <scope>NUCLEOTIDE SEQUENCE [LARGE SCALE GENOMIC DNA]</scope>
    <source>
        <strain evidence="2">NIES-26</strain>
    </source>
</reference>
<comment type="caution">
    <text evidence="2">The sequence shown here is derived from an EMBL/GenBank/DDBJ whole genome shotgun (WGS) entry which is preliminary data.</text>
</comment>
<evidence type="ECO:0000256" key="1">
    <source>
        <dbReference type="SAM" id="Phobius"/>
    </source>
</evidence>
<feature type="transmembrane region" description="Helical" evidence="1">
    <location>
        <begin position="40"/>
        <end position="60"/>
    </location>
</feature>
<keyword evidence="1" id="KW-0812">Transmembrane</keyword>
<evidence type="ECO:0000313" key="3">
    <source>
        <dbReference type="Proteomes" id="UP000252107"/>
    </source>
</evidence>
<dbReference type="AlphaFoldDB" id="A0A367QWC5"/>
<name>A0A367QWC5_9NOSO</name>
<protein>
    <submittedName>
        <fullName evidence="2">Uncharacterized protein</fullName>
    </submittedName>
</protein>
<dbReference type="Proteomes" id="UP000252107">
    <property type="component" value="Unassembled WGS sequence"/>
</dbReference>
<keyword evidence="3" id="KW-1185">Reference proteome</keyword>